<sequence length="187" mass="21010">MQSDAPPDVRQVPLDAFSCQGSNVSLVSQHNKISSGITLAELKGRQLRERMKSPVPYLKEDVFLHPIPVRLKARDKEVCVYAFLDNRSDTTLTKSSTVRLLGLSSDSVPITIKTVNENKLVRSTIRSLEAYSLNGNECMRIEQAVIVDDLLVHRPTISVKDSAKEWSHLMDLFWTELAGEKVIFLSE</sequence>
<reference evidence="1 2" key="1">
    <citation type="submission" date="2018-11" db="EMBL/GenBank/DDBJ databases">
        <authorList>
            <consortium name="Pathogen Informatics"/>
        </authorList>
    </citation>
    <scope>NUCLEOTIDE SEQUENCE [LARGE SCALE GENOMIC DNA]</scope>
    <source>
        <strain evidence="1 2">Zambia</strain>
    </source>
</reference>
<name>A0A183LKM3_9TREM</name>
<dbReference type="Proteomes" id="UP000277204">
    <property type="component" value="Unassembled WGS sequence"/>
</dbReference>
<keyword evidence="2" id="KW-1185">Reference proteome</keyword>
<proteinExistence type="predicted"/>
<organism evidence="1 2">
    <name type="scientific">Schistosoma margrebowiei</name>
    <dbReference type="NCBI Taxonomy" id="48269"/>
    <lineage>
        <taxon>Eukaryota</taxon>
        <taxon>Metazoa</taxon>
        <taxon>Spiralia</taxon>
        <taxon>Lophotrochozoa</taxon>
        <taxon>Platyhelminthes</taxon>
        <taxon>Trematoda</taxon>
        <taxon>Digenea</taxon>
        <taxon>Strigeidida</taxon>
        <taxon>Schistosomatoidea</taxon>
        <taxon>Schistosomatidae</taxon>
        <taxon>Schistosoma</taxon>
    </lineage>
</organism>
<accession>A0A183LKM3</accession>
<evidence type="ECO:0000313" key="2">
    <source>
        <dbReference type="Proteomes" id="UP000277204"/>
    </source>
</evidence>
<dbReference type="PANTHER" id="PTHR47331">
    <property type="entry name" value="PHD-TYPE DOMAIN-CONTAINING PROTEIN"/>
    <property type="match status" value="1"/>
</dbReference>
<gene>
    <name evidence="1" type="ORF">SMRZ_LOCUS4348</name>
</gene>
<dbReference type="AlphaFoldDB" id="A0A183LKM3"/>
<dbReference type="STRING" id="48269.A0A183LKM3"/>
<evidence type="ECO:0000313" key="1">
    <source>
        <dbReference type="EMBL" id="VDO61237.1"/>
    </source>
</evidence>
<dbReference type="PANTHER" id="PTHR47331:SF5">
    <property type="entry name" value="RIBONUCLEASE H"/>
    <property type="match status" value="1"/>
</dbReference>
<protein>
    <submittedName>
        <fullName evidence="1">Uncharacterized protein</fullName>
    </submittedName>
</protein>
<dbReference type="EMBL" id="UZAI01001371">
    <property type="protein sequence ID" value="VDO61237.1"/>
    <property type="molecule type" value="Genomic_DNA"/>
</dbReference>